<feature type="compositionally biased region" description="Low complexity" evidence="1">
    <location>
        <begin position="1"/>
        <end position="23"/>
    </location>
</feature>
<evidence type="ECO:0000256" key="1">
    <source>
        <dbReference type="SAM" id="MobiDB-lite"/>
    </source>
</evidence>
<dbReference type="EMBL" id="JADGIZ020000097">
    <property type="protein sequence ID" value="KAL2911595.1"/>
    <property type="molecule type" value="Genomic_DNA"/>
</dbReference>
<feature type="compositionally biased region" description="Low complexity" evidence="1">
    <location>
        <begin position="190"/>
        <end position="203"/>
    </location>
</feature>
<feature type="compositionally biased region" description="Acidic residues" evidence="1">
    <location>
        <begin position="265"/>
        <end position="275"/>
    </location>
</feature>
<protein>
    <submittedName>
        <fullName evidence="2">Uncharacterized protein</fullName>
    </submittedName>
</protein>
<proteinExistence type="predicted"/>
<name>A0ABR4MWD5_9FUNG</name>
<gene>
    <name evidence="2" type="ORF">HK105_208934</name>
</gene>
<keyword evidence="3" id="KW-1185">Reference proteome</keyword>
<feature type="region of interest" description="Disordered" evidence="1">
    <location>
        <begin position="1"/>
        <end position="149"/>
    </location>
</feature>
<evidence type="ECO:0000313" key="3">
    <source>
        <dbReference type="Proteomes" id="UP001527925"/>
    </source>
</evidence>
<feature type="region of interest" description="Disordered" evidence="1">
    <location>
        <begin position="167"/>
        <end position="369"/>
    </location>
</feature>
<comment type="caution">
    <text evidence="2">The sequence shown here is derived from an EMBL/GenBank/DDBJ whole genome shotgun (WGS) entry which is preliminary data.</text>
</comment>
<evidence type="ECO:0000313" key="2">
    <source>
        <dbReference type="EMBL" id="KAL2911595.1"/>
    </source>
</evidence>
<feature type="compositionally biased region" description="Polar residues" evidence="1">
    <location>
        <begin position="136"/>
        <end position="149"/>
    </location>
</feature>
<reference evidence="2 3" key="1">
    <citation type="submission" date="2023-09" db="EMBL/GenBank/DDBJ databases">
        <title>Pangenome analysis of Batrachochytrium dendrobatidis and related Chytrids.</title>
        <authorList>
            <person name="Yacoub M.N."/>
            <person name="Stajich J.E."/>
            <person name="James T.Y."/>
        </authorList>
    </citation>
    <scope>NUCLEOTIDE SEQUENCE [LARGE SCALE GENOMIC DNA]</scope>
    <source>
        <strain evidence="2 3">JEL0888</strain>
    </source>
</reference>
<accession>A0ABR4MWD5</accession>
<sequence>MPAHGAAPAARPGKDAAAAAAKPTKSRTLADAPDTRASVAATAGPKRQQAMRSRLEQSQQAPAGAVATASSAQADLSEPDWDDDGGDKENASPAVEGPAGSPEHAAADVRTFQRSQTAPARTQPVARATLYGPGGNTTRHASLMSSADAPSSLRVVAALGGRHRSVQRTLFASGGSGGAGRSRPPDRGQADPGSPADASASGAEDQENMPPAAVTDQQSDTSVEKSVRIQRSVSGRVPFGVLFQRGPDAGEMPVSQAPPSAVDPESAESEQDAGDDSGAAGAAAPDLDAGRGDGSGLNDSSDQAIASPVSRTSRPSTGGSDAPSGADSSGAAARGGDDNDGSVPDTARTVRRSLGRVRDSPMRPGLDAEEDIEIASLHMSPIGRPSHAGTIGWGDEDEVVSGLAQATPRAPHAQQGTQALRTIMAQLEHPRDPLASIDLSLIAKRGRAQGPSA</sequence>
<feature type="compositionally biased region" description="Acidic residues" evidence="1">
    <location>
        <begin position="77"/>
        <end position="86"/>
    </location>
</feature>
<organism evidence="2 3">
    <name type="scientific">Polyrhizophydium stewartii</name>
    <dbReference type="NCBI Taxonomy" id="2732419"/>
    <lineage>
        <taxon>Eukaryota</taxon>
        <taxon>Fungi</taxon>
        <taxon>Fungi incertae sedis</taxon>
        <taxon>Chytridiomycota</taxon>
        <taxon>Chytridiomycota incertae sedis</taxon>
        <taxon>Chytridiomycetes</taxon>
        <taxon>Rhizophydiales</taxon>
        <taxon>Rhizophydiales incertae sedis</taxon>
        <taxon>Polyrhizophydium</taxon>
    </lineage>
</organism>
<feature type="compositionally biased region" description="Low complexity" evidence="1">
    <location>
        <begin position="276"/>
        <end position="287"/>
    </location>
</feature>
<feature type="compositionally biased region" description="Polar residues" evidence="1">
    <location>
        <begin position="297"/>
        <end position="317"/>
    </location>
</feature>
<feature type="compositionally biased region" description="Low complexity" evidence="1">
    <location>
        <begin position="58"/>
        <end position="74"/>
    </location>
</feature>
<dbReference type="Proteomes" id="UP001527925">
    <property type="component" value="Unassembled WGS sequence"/>
</dbReference>
<feature type="compositionally biased region" description="Low complexity" evidence="1">
    <location>
        <begin position="318"/>
        <end position="334"/>
    </location>
</feature>